<gene>
    <name evidence="5" type="ORF">C5167_006220</name>
</gene>
<dbReference type="Proteomes" id="UP000316621">
    <property type="component" value="Chromosome 4"/>
</dbReference>
<reference evidence="5 6" key="1">
    <citation type="journal article" date="2018" name="Science">
        <title>The opium poppy genome and morphinan production.</title>
        <authorList>
            <person name="Guo L."/>
            <person name="Winzer T."/>
            <person name="Yang X."/>
            <person name="Li Y."/>
            <person name="Ning Z."/>
            <person name="He Z."/>
            <person name="Teodor R."/>
            <person name="Lu Y."/>
            <person name="Bowser T.A."/>
            <person name="Graham I.A."/>
            <person name="Ye K."/>
        </authorList>
    </citation>
    <scope>NUCLEOTIDE SEQUENCE [LARGE SCALE GENOMIC DNA]</scope>
    <source>
        <strain evidence="6">cv. HN1</strain>
        <tissue evidence="5">Leaves</tissue>
    </source>
</reference>
<evidence type="ECO:0000259" key="4">
    <source>
        <dbReference type="PROSITE" id="PS50127"/>
    </source>
</evidence>
<keyword evidence="3" id="KW-0472">Membrane</keyword>
<dbReference type="PANTHER" id="PTHR46116:SF19">
    <property type="entry name" value="UBIQUITIN-CONJUGATING ENZYME FAMILY PROTEIN"/>
    <property type="match status" value="1"/>
</dbReference>
<keyword evidence="3" id="KW-0812">Transmembrane</keyword>
<protein>
    <recommendedName>
        <fullName evidence="4">UBC core domain-containing protein</fullName>
    </recommendedName>
</protein>
<dbReference type="Gramene" id="RZC58914">
    <property type="protein sequence ID" value="RZC58914"/>
    <property type="gene ID" value="C5167_006220"/>
</dbReference>
<dbReference type="AlphaFoldDB" id="A0A4Y7JCP7"/>
<dbReference type="InterPro" id="IPR016135">
    <property type="entry name" value="UBQ-conjugating_enzyme/RWD"/>
</dbReference>
<feature type="transmembrane region" description="Helical" evidence="3">
    <location>
        <begin position="705"/>
        <end position="726"/>
    </location>
</feature>
<dbReference type="PANTHER" id="PTHR46116">
    <property type="entry name" value="(E3-INDEPENDENT) E2 UBIQUITIN-CONJUGATING ENZYME"/>
    <property type="match status" value="1"/>
</dbReference>
<evidence type="ECO:0000313" key="5">
    <source>
        <dbReference type="EMBL" id="RZC58914.1"/>
    </source>
</evidence>
<feature type="domain" description="UBC core" evidence="4">
    <location>
        <begin position="438"/>
        <end position="598"/>
    </location>
</feature>
<dbReference type="EMBL" id="CM010718">
    <property type="protein sequence ID" value="RZC58914.1"/>
    <property type="molecule type" value="Genomic_DNA"/>
</dbReference>
<name>A0A4Y7JCP7_PAPSO</name>
<keyword evidence="6" id="KW-1185">Reference proteome</keyword>
<dbReference type="Pfam" id="PF00179">
    <property type="entry name" value="UQ_con"/>
    <property type="match status" value="1"/>
</dbReference>
<keyword evidence="2" id="KW-0833">Ubl conjugation pathway</keyword>
<dbReference type="PROSITE" id="PS50127">
    <property type="entry name" value="UBC_2"/>
    <property type="match status" value="1"/>
</dbReference>
<accession>A0A4Y7JCP7</accession>
<evidence type="ECO:0000313" key="6">
    <source>
        <dbReference type="Proteomes" id="UP000316621"/>
    </source>
</evidence>
<dbReference type="GO" id="GO:0061631">
    <property type="term" value="F:ubiquitin conjugating enzyme activity"/>
    <property type="evidence" value="ECO:0007669"/>
    <property type="project" value="TreeGrafter"/>
</dbReference>
<dbReference type="Gene3D" id="3.10.110.10">
    <property type="entry name" value="Ubiquitin Conjugating Enzyme"/>
    <property type="match status" value="3"/>
</dbReference>
<organism evidence="5 6">
    <name type="scientific">Papaver somniferum</name>
    <name type="common">Opium poppy</name>
    <dbReference type="NCBI Taxonomy" id="3469"/>
    <lineage>
        <taxon>Eukaryota</taxon>
        <taxon>Viridiplantae</taxon>
        <taxon>Streptophyta</taxon>
        <taxon>Embryophyta</taxon>
        <taxon>Tracheophyta</taxon>
        <taxon>Spermatophyta</taxon>
        <taxon>Magnoliopsida</taxon>
        <taxon>Ranunculales</taxon>
        <taxon>Papaveraceae</taxon>
        <taxon>Papaveroideae</taxon>
        <taxon>Papaver</taxon>
    </lineage>
</organism>
<proteinExistence type="predicted"/>
<dbReference type="CDD" id="cd23837">
    <property type="entry name" value="UBCc_UBE2O"/>
    <property type="match status" value="1"/>
</dbReference>
<dbReference type="InterPro" id="IPR000608">
    <property type="entry name" value="UBC"/>
</dbReference>
<sequence length="729" mass="82193">MEEKLGLRDNKLEAMQNQLFKVAKHINIDLDMPELVDSEDKTKNNALQFLQNDEVPKDVLRTLNIKKPYEGFIGHSKKKLVSPTLDSDDEDEQATPGSDTVFLGHRLTRGAMPCIQKRSLRYDVEVFINSGKTMMSILKKPPKSYEEFVSQHFRDRASTILIAFNAYINGEAEIGDPIATTAATKTTSLISSGFNTPAVFLYPRLVDSFIKNGSPPEIIESIDTSKNKYQRWNPFQSTILQVLVSIQGLVLNAEPYYNEPGYGNISPRPSWFKKRSLRYNEDVFIMSCKTMLSILKRPPKSFEEFVNQYFRNRASAILVACHAYINGQAEIGGPIITSTAETKITTSLTSFTFKAAAGFLYPRLVDSFIKNENTVTRVRQQVHMAAELTEIKIEGGSQQERYQTTAKEFKQFDIISTNELNSIRDHHYVSPSISLSPSSTKHILKEWRILERNLPDSIFIRVYEKRVDLLRAVIIGPEGTPYHDGLFFFDIQVPSNYPASPPKVYYRSLGHSLNPNLYANGYVCLSLLNTWNGDKHQKWNPSQSTILQVLVSIQCLVLNAKPFFNEPGFGSFSNSSLFKKSSLRYNEDVFIMSCKSMVSILNSPPRSFEEFVSQHFLNHAGGILVACNAYINGQAEIGDPIIITAATKTKSLTSSTFKEAASILYPRLVESFIKNGSSLENIELLETSKNMPKDVSRCHKNCELISDWLCVLVLSLCLIIIIFATVESN</sequence>
<dbReference type="SUPFAM" id="SSF54495">
    <property type="entry name" value="UBC-like"/>
    <property type="match status" value="2"/>
</dbReference>
<keyword evidence="3" id="KW-1133">Transmembrane helix</keyword>
<evidence type="ECO:0000256" key="1">
    <source>
        <dbReference type="ARBA" id="ARBA00022679"/>
    </source>
</evidence>
<evidence type="ECO:0000256" key="2">
    <source>
        <dbReference type="ARBA" id="ARBA00022786"/>
    </source>
</evidence>
<dbReference type="SMART" id="SM00212">
    <property type="entry name" value="UBCc"/>
    <property type="match status" value="1"/>
</dbReference>
<keyword evidence="1" id="KW-0808">Transferase</keyword>
<dbReference type="STRING" id="3469.A0A4Y7JCP7"/>
<evidence type="ECO:0000256" key="3">
    <source>
        <dbReference type="SAM" id="Phobius"/>
    </source>
</evidence>